<dbReference type="Proteomes" id="UP000598297">
    <property type="component" value="Unassembled WGS sequence"/>
</dbReference>
<feature type="non-terminal residue" evidence="1">
    <location>
        <position position="1"/>
    </location>
</feature>
<organism evidence="1 2">
    <name type="scientific">Streptomyces boluensis</name>
    <dbReference type="NCBI Taxonomy" id="1775135"/>
    <lineage>
        <taxon>Bacteria</taxon>
        <taxon>Bacillati</taxon>
        <taxon>Actinomycetota</taxon>
        <taxon>Actinomycetes</taxon>
        <taxon>Kitasatosporales</taxon>
        <taxon>Streptomycetaceae</taxon>
        <taxon>Streptomyces</taxon>
    </lineage>
</organism>
<dbReference type="AlphaFoldDB" id="A0A964XKS0"/>
<sequence>AGRTALAAFARAWMARLPLADGRSACVTSGGADGDGDGDAGRGVGGDAGARLDTHLMSEVLADDRIRQAYGQLMKLNAILLGLALERLSPGVRERPATRTRLVRVAESALTALHGARQLADAAPGFVEPFTVIAACERLADLDVDGHWDPPHLPYVPPARPVDEAWSAPEETAAARGAGPEALAAGGPVDVVRDAPARFADDGVLAVLGVHRLEAVEEAVRAAPPGARVTVVLVSGHPDEFIPLARLAVADVVGCLRSSFPAASWPRLQVVYDASGALAAAAGVPSVSDGTESAVRIVDGRIVARADGRGACHAAATANLAHLTPAPR</sequence>
<dbReference type="EMBL" id="JAAAHS010000021">
    <property type="protein sequence ID" value="NBE50843.1"/>
    <property type="molecule type" value="Genomic_DNA"/>
</dbReference>
<name>A0A964XKS0_9ACTN</name>
<evidence type="ECO:0000313" key="2">
    <source>
        <dbReference type="Proteomes" id="UP000598297"/>
    </source>
</evidence>
<accession>A0A964XKS0</accession>
<dbReference type="RefSeq" id="WP_161694258.1">
    <property type="nucleotide sequence ID" value="NZ_JAAAHS010000021.1"/>
</dbReference>
<evidence type="ECO:0000313" key="1">
    <source>
        <dbReference type="EMBL" id="NBE50843.1"/>
    </source>
</evidence>
<reference evidence="1" key="1">
    <citation type="submission" date="2020-01" db="EMBL/GenBank/DDBJ databases">
        <title>Whole-genome analyses of novel actinobacteria.</title>
        <authorList>
            <person name="Sahin N."/>
        </authorList>
    </citation>
    <scope>NUCLEOTIDE SEQUENCE</scope>
    <source>
        <strain evidence="1">YC537</strain>
    </source>
</reference>
<proteinExistence type="predicted"/>
<comment type="caution">
    <text evidence="1">The sequence shown here is derived from an EMBL/GenBank/DDBJ whole genome shotgun (WGS) entry which is preliminary data.</text>
</comment>
<keyword evidence="2" id="KW-1185">Reference proteome</keyword>
<gene>
    <name evidence="1" type="ORF">GUY60_05260</name>
</gene>
<dbReference type="OrthoDB" id="3813186at2"/>
<protein>
    <submittedName>
        <fullName evidence="1">Uncharacterized protein</fullName>
    </submittedName>
</protein>